<dbReference type="InterPro" id="IPR013792">
    <property type="entry name" value="RNA3'P_cycl/enolpyr_Trfase_a/b"/>
</dbReference>
<dbReference type="PANTHER" id="PTHR11096:SF1">
    <property type="entry name" value="RNA 3'-TERMINAL PHOSPHATE CYCLASE-LIKE PROTEIN"/>
    <property type="match status" value="1"/>
</dbReference>
<dbReference type="InterPro" id="IPR000228">
    <property type="entry name" value="RNA3'_term_phos_cyc"/>
</dbReference>
<dbReference type="Pfam" id="PF05189">
    <property type="entry name" value="RTC_insert"/>
    <property type="match status" value="1"/>
</dbReference>
<evidence type="ECO:0000256" key="2">
    <source>
        <dbReference type="ARBA" id="ARBA00007089"/>
    </source>
</evidence>
<evidence type="ECO:0000256" key="3">
    <source>
        <dbReference type="ARBA" id="ARBA00022517"/>
    </source>
</evidence>
<sequence length="360" mass="39306">MAPTTLKFTGHGHFRSRLILSTLTGRQVRFEEIRPDDLEPGLKDFEVSFLRLLEKLTNGSVIEISYTGTTVLYRPGILVGGKFSHECCLSRALGYFLEPLIFIAPLCKSPVGITLTGITSNDLDIGVDTLRTAILPLLKRIGVDDGLELRILKRGAPPLGGGEIHFTCSKQIRHFSTLHFTTPGKIKRIRGIASSTRVSPAIANRLVESTRSVLNRFIPDIYIYTDVYRGQESGKSPGFALSLVAESTTGCLYSAETTGSAGESADDIGIKCARMLLCEIEKGGCVDTIGRTLLLQSMVLASQDLSKIRIGSEPDENMVQLLRDMQTFFATEFILRPDVENGGILVSCKGVGYQSSKKVN</sequence>
<dbReference type="InterPro" id="IPR023797">
    <property type="entry name" value="RNA3'_phos_cyclase_dom"/>
</dbReference>
<dbReference type="GO" id="GO:0000480">
    <property type="term" value="P:endonucleolytic cleavage in 5'-ETS of tricistronic rRNA transcript (SSU-rRNA, 5.8S rRNA, LSU-rRNA)"/>
    <property type="evidence" value="ECO:0007669"/>
    <property type="project" value="EnsemblFungi"/>
</dbReference>
<dbReference type="OMA" id="YTDQNKG"/>
<proteinExistence type="inferred from homology"/>
<evidence type="ECO:0000256" key="4">
    <source>
        <dbReference type="ARBA" id="ARBA00023242"/>
    </source>
</evidence>
<dbReference type="GO" id="GO:0030686">
    <property type="term" value="C:90S preribosome"/>
    <property type="evidence" value="ECO:0007669"/>
    <property type="project" value="EnsemblFungi"/>
</dbReference>
<dbReference type="GO" id="GO:2000232">
    <property type="term" value="P:regulation of rRNA processing"/>
    <property type="evidence" value="ECO:0007669"/>
    <property type="project" value="EnsemblFungi"/>
</dbReference>
<dbReference type="PROSITE" id="PS01287">
    <property type="entry name" value="RTC"/>
    <property type="match status" value="1"/>
</dbReference>
<dbReference type="AlphaFoldDB" id="A0A1U7LH09"/>
<dbReference type="InterPro" id="IPR013791">
    <property type="entry name" value="RNA3'-term_phos_cycl_insert"/>
</dbReference>
<dbReference type="OrthoDB" id="1911237at2759"/>
<dbReference type="CDD" id="cd00875">
    <property type="entry name" value="RNA_Cyclase_Class_I"/>
    <property type="match status" value="1"/>
</dbReference>
<keyword evidence="3" id="KW-0690">Ribosome biogenesis</keyword>
<comment type="subcellular location">
    <subcellularLocation>
        <location evidence="1">Nucleus</location>
        <location evidence="1">Nucleolus</location>
    </subcellularLocation>
</comment>
<dbReference type="NCBIfam" id="TIGR03400">
    <property type="entry name" value="18S_RNA_Rcl1p"/>
    <property type="match status" value="1"/>
</dbReference>
<dbReference type="PANTHER" id="PTHR11096">
    <property type="entry name" value="RNA 3' TERMINAL PHOSPHATE CYCLASE"/>
    <property type="match status" value="1"/>
</dbReference>
<dbReference type="SUPFAM" id="SSF55205">
    <property type="entry name" value="EPT/RTPC-like"/>
    <property type="match status" value="1"/>
</dbReference>
<evidence type="ECO:0000313" key="8">
    <source>
        <dbReference type="Proteomes" id="UP000186594"/>
    </source>
</evidence>
<comment type="caution">
    <text evidence="7">The sequence shown here is derived from an EMBL/GenBank/DDBJ whole genome shotgun (WGS) entry which is preliminary data.</text>
</comment>
<dbReference type="GO" id="GO:0000447">
    <property type="term" value="P:endonucleolytic cleavage in ITS1 to separate SSU-rRNA from 5.8S rRNA and LSU-rRNA from tricistronic rRNA transcript (SSU-rRNA, 5.8S rRNA, LSU-rRNA)"/>
    <property type="evidence" value="ECO:0007669"/>
    <property type="project" value="EnsemblFungi"/>
</dbReference>
<keyword evidence="4" id="KW-0539">Nucleus</keyword>
<dbReference type="GO" id="GO:0008047">
    <property type="term" value="F:enzyme activator activity"/>
    <property type="evidence" value="ECO:0007669"/>
    <property type="project" value="EnsemblFungi"/>
</dbReference>
<gene>
    <name evidence="7" type="ORF">NEOLI_002004</name>
</gene>
<dbReference type="STRING" id="1198029.A0A1U7LH09"/>
<dbReference type="Gene3D" id="3.30.360.20">
    <property type="entry name" value="RNA 3'-terminal phosphate cyclase, insert domain"/>
    <property type="match status" value="1"/>
</dbReference>
<accession>A0A1U7LH09</accession>
<dbReference type="Pfam" id="PF01137">
    <property type="entry name" value="RTC"/>
    <property type="match status" value="1"/>
</dbReference>
<dbReference type="InterPro" id="IPR020719">
    <property type="entry name" value="RNA3'_term_phos_cycl-like_CS"/>
</dbReference>
<feature type="domain" description="RNA 3'-terminal phosphate cyclase insert" evidence="6">
    <location>
        <begin position="182"/>
        <end position="281"/>
    </location>
</feature>
<dbReference type="Gene3D" id="3.65.10.20">
    <property type="entry name" value="RNA 3'-terminal phosphate cyclase domain"/>
    <property type="match status" value="1"/>
</dbReference>
<dbReference type="InterPro" id="IPR016443">
    <property type="entry name" value="RNA3'_term_phos_cyc_type_2"/>
</dbReference>
<evidence type="ECO:0000313" key="7">
    <source>
        <dbReference type="EMBL" id="OLL21934.1"/>
    </source>
</evidence>
<feature type="domain" description="RNA 3'-terminal phosphate cyclase" evidence="5">
    <location>
        <begin position="7"/>
        <end position="333"/>
    </location>
</feature>
<reference evidence="7 8" key="1">
    <citation type="submission" date="2016-04" db="EMBL/GenBank/DDBJ databases">
        <title>Evolutionary innovation and constraint leading to complex multicellularity in the Ascomycota.</title>
        <authorList>
            <person name="Cisse O."/>
            <person name="Nguyen A."/>
            <person name="Hewitt D.A."/>
            <person name="Jedd G."/>
            <person name="Stajich J.E."/>
        </authorList>
    </citation>
    <scope>NUCLEOTIDE SEQUENCE [LARGE SCALE GENOMIC DNA]</scope>
    <source>
        <strain evidence="7 8">DAH-3</strain>
    </source>
</reference>
<dbReference type="GO" id="GO:0000472">
    <property type="term" value="P:endonucleolytic cleavage to generate mature 5'-end of SSU-rRNA from (SSU-rRNA, 5.8S rRNA, LSU-rRNA)"/>
    <property type="evidence" value="ECO:0007669"/>
    <property type="project" value="EnsemblFungi"/>
</dbReference>
<keyword evidence="8" id="KW-1185">Reference proteome</keyword>
<dbReference type="InterPro" id="IPR037136">
    <property type="entry name" value="RNA3'_phos_cyclase_dom_sf"/>
</dbReference>
<dbReference type="GO" id="GO:0004521">
    <property type="term" value="F:RNA endonuclease activity"/>
    <property type="evidence" value="ECO:0007669"/>
    <property type="project" value="EnsemblFungi"/>
</dbReference>
<evidence type="ECO:0000256" key="1">
    <source>
        <dbReference type="ARBA" id="ARBA00004604"/>
    </source>
</evidence>
<dbReference type="Proteomes" id="UP000186594">
    <property type="component" value="Unassembled WGS sequence"/>
</dbReference>
<dbReference type="GO" id="GO:0032040">
    <property type="term" value="C:small-subunit processome"/>
    <property type="evidence" value="ECO:0007669"/>
    <property type="project" value="EnsemblFungi"/>
</dbReference>
<name>A0A1U7LH09_NEOID</name>
<protein>
    <submittedName>
        <fullName evidence="7">Putative RNA 3'-terminal phosphate cyclase-like protein</fullName>
    </submittedName>
</protein>
<dbReference type="InterPro" id="IPR036553">
    <property type="entry name" value="RPTC_insert"/>
</dbReference>
<dbReference type="FunFam" id="3.30.360.20:FF:000001">
    <property type="entry name" value="RNA terminal phosphate cyclase-like 1"/>
    <property type="match status" value="1"/>
</dbReference>
<evidence type="ECO:0000259" key="5">
    <source>
        <dbReference type="Pfam" id="PF01137"/>
    </source>
</evidence>
<organism evidence="7 8">
    <name type="scientific">Neolecta irregularis (strain DAH-3)</name>
    <dbReference type="NCBI Taxonomy" id="1198029"/>
    <lineage>
        <taxon>Eukaryota</taxon>
        <taxon>Fungi</taxon>
        <taxon>Dikarya</taxon>
        <taxon>Ascomycota</taxon>
        <taxon>Taphrinomycotina</taxon>
        <taxon>Neolectales</taxon>
        <taxon>Neolectaceae</taxon>
        <taxon>Neolecta</taxon>
    </lineage>
</organism>
<comment type="similarity">
    <text evidence="2">Belongs to the RNA 3'-terminal cyclase family. Type 2 subfamily.</text>
</comment>
<evidence type="ECO:0000259" key="6">
    <source>
        <dbReference type="Pfam" id="PF05189"/>
    </source>
</evidence>
<dbReference type="EMBL" id="LXFE01004131">
    <property type="protein sequence ID" value="OLL21934.1"/>
    <property type="molecule type" value="Genomic_DNA"/>
</dbReference>